<organism evidence="21 22">
    <name type="scientific">Tuber borchii</name>
    <name type="common">White truffle</name>
    <dbReference type="NCBI Taxonomy" id="42251"/>
    <lineage>
        <taxon>Eukaryota</taxon>
        <taxon>Fungi</taxon>
        <taxon>Dikarya</taxon>
        <taxon>Ascomycota</taxon>
        <taxon>Pezizomycotina</taxon>
        <taxon>Pezizomycetes</taxon>
        <taxon>Pezizales</taxon>
        <taxon>Tuberaceae</taxon>
        <taxon>Tuber</taxon>
    </lineage>
</organism>
<feature type="domain" description="Galactose-1-phosphate uridyl transferase C-terminal" evidence="20">
    <location>
        <begin position="209"/>
        <end position="367"/>
    </location>
</feature>
<feature type="binding site" evidence="15">
    <location>
        <begin position="344"/>
        <end position="345"/>
    </location>
    <ligand>
        <name>UDP-alpha-D-glucose</name>
        <dbReference type="ChEBI" id="CHEBI:58885"/>
        <note>ligand shared between dimeric partners</note>
    </ligand>
</feature>
<evidence type="ECO:0000256" key="8">
    <source>
        <dbReference type="ARBA" id="ARBA00022695"/>
    </source>
</evidence>
<dbReference type="Proteomes" id="UP000244722">
    <property type="component" value="Unassembled WGS sequence"/>
</dbReference>
<dbReference type="SUPFAM" id="SSF54197">
    <property type="entry name" value="HIT-like"/>
    <property type="match status" value="2"/>
</dbReference>
<feature type="binding site" description="in other chain" evidence="15">
    <location>
        <position position="351"/>
    </location>
    <ligand>
        <name>UDP-alpha-D-glucose</name>
        <dbReference type="ChEBI" id="CHEBI:58885"/>
        <note>ligand shared between dimeric partners</note>
    </ligand>
</feature>
<dbReference type="EC" id="2.7.7.12" evidence="5 18"/>
<dbReference type="Pfam" id="PF01087">
    <property type="entry name" value="GalP_UDP_transf"/>
    <property type="match status" value="1"/>
</dbReference>
<evidence type="ECO:0000256" key="3">
    <source>
        <dbReference type="ARBA" id="ARBA00010951"/>
    </source>
</evidence>
<dbReference type="PANTHER" id="PTHR11943">
    <property type="entry name" value="GALACTOSE-1-PHOSPHATE URIDYLYLTRANSFERASE"/>
    <property type="match status" value="1"/>
</dbReference>
<dbReference type="PIRSF" id="PIRSF000808">
    <property type="entry name" value="GalT"/>
    <property type="match status" value="1"/>
</dbReference>
<comment type="cofactor">
    <cofactor evidence="17">
        <name>Fe cation</name>
        <dbReference type="ChEBI" id="CHEBI:24875"/>
    </cofactor>
    <text evidence="17">Binds 1 Fe cation per subunit.</text>
</comment>
<keyword evidence="7 18" id="KW-0808">Transferase</keyword>
<evidence type="ECO:0000256" key="2">
    <source>
        <dbReference type="ARBA" id="ARBA00004947"/>
    </source>
</evidence>
<keyword evidence="11 17" id="KW-0408">Iron</keyword>
<feature type="binding site" description="in other chain" evidence="15">
    <location>
        <begin position="185"/>
        <end position="187"/>
    </location>
    <ligand>
        <name>UDP-alpha-D-glucose</name>
        <dbReference type="ChEBI" id="CHEBI:58885"/>
        <note>ligand shared between dimeric partners</note>
    </ligand>
</feature>
<evidence type="ECO:0000256" key="13">
    <source>
        <dbReference type="ARBA" id="ARBA00023277"/>
    </source>
</evidence>
<keyword evidence="9 16" id="KW-0479">Metal-binding</keyword>
<dbReference type="FunFam" id="3.30.428.10:FF:000009">
    <property type="entry name" value="Galactose-1-phosphate uridylyltransferase"/>
    <property type="match status" value="1"/>
</dbReference>
<dbReference type="InterPro" id="IPR005850">
    <property type="entry name" value="GalP_Utransf_C"/>
</dbReference>
<keyword evidence="22" id="KW-1185">Reference proteome</keyword>
<name>A0A2T7A0N9_TUBBO</name>
<accession>A0A2T7A0N9</accession>
<evidence type="ECO:0000256" key="10">
    <source>
        <dbReference type="ARBA" id="ARBA00022833"/>
    </source>
</evidence>
<feature type="domain" description="Galactose-1-phosphate uridyl transferase N-terminal" evidence="19">
    <location>
        <begin position="8"/>
        <end position="202"/>
    </location>
</feature>
<dbReference type="GO" id="GO:0005737">
    <property type="term" value="C:cytoplasm"/>
    <property type="evidence" value="ECO:0007669"/>
    <property type="project" value="TreeGrafter"/>
</dbReference>
<dbReference type="GO" id="GO:0008270">
    <property type="term" value="F:zinc ion binding"/>
    <property type="evidence" value="ECO:0007669"/>
    <property type="project" value="InterPro"/>
</dbReference>
<reference evidence="21 22" key="1">
    <citation type="submission" date="2017-04" db="EMBL/GenBank/DDBJ databases">
        <title>Draft genome sequence of Tuber borchii Vittad., a whitish edible truffle.</title>
        <authorList>
            <consortium name="DOE Joint Genome Institute"/>
            <person name="Murat C."/>
            <person name="Kuo A."/>
            <person name="Barry K.W."/>
            <person name="Clum A."/>
            <person name="Dockter R.B."/>
            <person name="Fauchery L."/>
            <person name="Iotti M."/>
            <person name="Kohler A."/>
            <person name="Labutti K."/>
            <person name="Lindquist E.A."/>
            <person name="Lipzen A."/>
            <person name="Ohm R.A."/>
            <person name="Wang M."/>
            <person name="Grigoriev I.V."/>
            <person name="Zambonelli A."/>
            <person name="Martin F.M."/>
        </authorList>
    </citation>
    <scope>NUCLEOTIDE SEQUENCE [LARGE SCALE GENOMIC DNA]</scope>
    <source>
        <strain evidence="21 22">Tbo3840</strain>
    </source>
</reference>
<keyword evidence="12 18" id="KW-0299">Galactose metabolism</keyword>
<evidence type="ECO:0000259" key="19">
    <source>
        <dbReference type="Pfam" id="PF01087"/>
    </source>
</evidence>
<comment type="pathway">
    <text evidence="2 18">Carbohydrate metabolism; galactose metabolism.</text>
</comment>
<comment type="subunit">
    <text evidence="4">Homodimer.</text>
</comment>
<feature type="binding site" description="in other chain" evidence="15">
    <location>
        <begin position="78"/>
        <end position="79"/>
    </location>
    <ligand>
        <name>UDP-alpha-D-glucose</name>
        <dbReference type="ChEBI" id="CHEBI:58885"/>
        <note>ligand shared between dimeric partners</note>
    </ligand>
</feature>
<dbReference type="FunFam" id="3.30.428.10:FF:000001">
    <property type="entry name" value="Galactose-1-phosphate uridylyltransferase"/>
    <property type="match status" value="1"/>
</dbReference>
<dbReference type="Pfam" id="PF02744">
    <property type="entry name" value="GalP_UDP_tr_C"/>
    <property type="match status" value="1"/>
</dbReference>
<evidence type="ECO:0000256" key="4">
    <source>
        <dbReference type="ARBA" id="ARBA00011738"/>
    </source>
</evidence>
<evidence type="ECO:0000256" key="7">
    <source>
        <dbReference type="ARBA" id="ARBA00022679"/>
    </source>
</evidence>
<evidence type="ECO:0000313" key="22">
    <source>
        <dbReference type="Proteomes" id="UP000244722"/>
    </source>
</evidence>
<comment type="catalytic activity">
    <reaction evidence="1 18">
        <text>alpha-D-galactose 1-phosphate + UDP-alpha-D-glucose = alpha-D-glucose 1-phosphate + UDP-alpha-D-galactose</text>
        <dbReference type="Rhea" id="RHEA:13989"/>
        <dbReference type="ChEBI" id="CHEBI:58336"/>
        <dbReference type="ChEBI" id="CHEBI:58601"/>
        <dbReference type="ChEBI" id="CHEBI:58885"/>
        <dbReference type="ChEBI" id="CHEBI:66914"/>
        <dbReference type="EC" id="2.7.7.12"/>
    </reaction>
</comment>
<gene>
    <name evidence="21" type="ORF">B9Z19DRAFT_1191256</name>
</gene>
<evidence type="ECO:0000256" key="14">
    <source>
        <dbReference type="PIRSR" id="PIRSR000808-1"/>
    </source>
</evidence>
<dbReference type="PANTHER" id="PTHR11943:SF1">
    <property type="entry name" value="GALACTOSE-1-PHOSPHATE URIDYLYLTRANSFERASE"/>
    <property type="match status" value="1"/>
</dbReference>
<feature type="binding site" description="in other chain" evidence="15">
    <location>
        <position position="62"/>
    </location>
    <ligand>
        <name>UDP-alpha-D-glucose</name>
        <dbReference type="ChEBI" id="CHEBI:58885"/>
        <note>ligand shared between dimeric partners</note>
    </ligand>
</feature>
<evidence type="ECO:0000256" key="16">
    <source>
        <dbReference type="PIRSR" id="PIRSR000808-3"/>
    </source>
</evidence>
<feature type="binding site" evidence="17">
    <location>
        <position position="208"/>
    </location>
    <ligand>
        <name>Fe cation</name>
        <dbReference type="ChEBI" id="CHEBI:24875"/>
    </ligand>
</feature>
<dbReference type="InterPro" id="IPR005849">
    <property type="entry name" value="GalP_Utransf_N"/>
</dbReference>
<dbReference type="InterPro" id="IPR019779">
    <property type="entry name" value="GalP_UDPtransf1_His-AS"/>
</dbReference>
<comment type="caution">
    <text evidence="21">The sequence shown here is derived from an EMBL/GenBank/DDBJ whole genome shotgun (WGS) entry which is preliminary data.</text>
</comment>
<feature type="binding site" description="in other chain" evidence="15">
    <location>
        <position position="194"/>
    </location>
    <ligand>
        <name>UDP-alpha-D-glucose</name>
        <dbReference type="ChEBI" id="CHEBI:58885"/>
        <note>ligand shared between dimeric partners</note>
    </ligand>
</feature>
<evidence type="ECO:0000256" key="18">
    <source>
        <dbReference type="RuleBase" id="RU000506"/>
    </source>
</evidence>
<keyword evidence="13 18" id="KW-0119">Carbohydrate metabolism</keyword>
<dbReference type="NCBIfam" id="TIGR00209">
    <property type="entry name" value="galT_1"/>
    <property type="match status" value="1"/>
</dbReference>
<evidence type="ECO:0000256" key="9">
    <source>
        <dbReference type="ARBA" id="ARBA00022723"/>
    </source>
</evidence>
<sequence>MSDREVLDDISHRRYNPLRGSWILVSPHRTKRPWQGQKETPSKTSLPVFDSSCYLCPGNLRAVGDTNPAYPETFVFVNDYSAVKEDQQDYVQPESGDKSSLLLQAAGVRGKCYVICFSPSHNLTLADIPTEMIVPIIKTWTALYASHLPKSSPYYQVPAAELGITVPGDQYTYMQIFENKGAAMGCSNPHPHGQVWTTTGIPEEPSLEIQNMKEYKRKHGAGLLKDYVDLEITKEKRIVALNDHFAALCPWWAIWPFETMIICRREVHSLPELTEEEQIGLAKVISIVTKKYDNLFETNFPYSMGIHQAPLDGDPEDRKACHLHLHFVPPLLRSATVRKFLVGYELMAEPQRDITPEQAAERLRNLSGDEVYRGNLVCCPEA</sequence>
<dbReference type="GO" id="GO:0033499">
    <property type="term" value="P:galactose catabolic process via UDP-galactose, Leloir pathway"/>
    <property type="evidence" value="ECO:0007669"/>
    <property type="project" value="TreeGrafter"/>
</dbReference>
<feature type="binding site" evidence="16">
    <location>
        <position position="53"/>
    </location>
    <ligand>
        <name>Zn(2+)</name>
        <dbReference type="ChEBI" id="CHEBI:29105"/>
    </ligand>
</feature>
<dbReference type="GO" id="GO:0008108">
    <property type="term" value="F:UDP-glucose:hexose-1-phosphate uridylyltransferase activity"/>
    <property type="evidence" value="ECO:0007669"/>
    <property type="project" value="UniProtKB-EC"/>
</dbReference>
<dbReference type="STRING" id="42251.A0A2T7A0N9"/>
<keyword evidence="8 18" id="KW-0548">Nucleotidyltransferase</keyword>
<feature type="binding site" evidence="17">
    <location>
        <position position="324"/>
    </location>
    <ligand>
        <name>Fe cation</name>
        <dbReference type="ChEBI" id="CHEBI:24875"/>
    </ligand>
</feature>
<dbReference type="EMBL" id="NESQ01000047">
    <property type="protein sequence ID" value="PUU81290.1"/>
    <property type="molecule type" value="Genomic_DNA"/>
</dbReference>
<feature type="binding site" evidence="16">
    <location>
        <position position="121"/>
    </location>
    <ligand>
        <name>Zn(2+)</name>
        <dbReference type="ChEBI" id="CHEBI:29105"/>
    </ligand>
</feature>
<dbReference type="InterPro" id="IPR001937">
    <property type="entry name" value="GalP_UDPtransf1"/>
</dbReference>
<comment type="cofactor">
    <cofactor evidence="16">
        <name>Zn(2+)</name>
        <dbReference type="ChEBI" id="CHEBI:29105"/>
    </cofactor>
    <text evidence="16">Binds 1 zinc ion per subunit.</text>
</comment>
<dbReference type="NCBIfam" id="NF008724">
    <property type="entry name" value="PRK11720.1"/>
    <property type="match status" value="1"/>
</dbReference>
<dbReference type="Gene3D" id="3.30.428.10">
    <property type="entry name" value="HIT-like"/>
    <property type="match status" value="2"/>
</dbReference>
<evidence type="ECO:0000313" key="21">
    <source>
        <dbReference type="EMBL" id="PUU81290.1"/>
    </source>
</evidence>
<keyword evidence="10 16" id="KW-0862">Zinc</keyword>
<dbReference type="PROSITE" id="PS00117">
    <property type="entry name" value="GAL_P_UDP_TRANSF_I"/>
    <property type="match status" value="1"/>
</dbReference>
<evidence type="ECO:0000259" key="20">
    <source>
        <dbReference type="Pfam" id="PF02744"/>
    </source>
</evidence>
<dbReference type="UniPathway" id="UPA00214"/>
<evidence type="ECO:0000256" key="5">
    <source>
        <dbReference type="ARBA" id="ARBA00012384"/>
    </source>
</evidence>
<evidence type="ECO:0000256" key="1">
    <source>
        <dbReference type="ARBA" id="ARBA00001107"/>
    </source>
</evidence>
<evidence type="ECO:0000256" key="6">
    <source>
        <dbReference type="ARBA" id="ARBA00016340"/>
    </source>
</evidence>
<feature type="active site" description="Tele-UMP-histidine intermediate" evidence="14">
    <location>
        <position position="192"/>
    </location>
</feature>
<feature type="binding site" evidence="15">
    <location>
        <begin position="339"/>
        <end position="340"/>
    </location>
    <ligand>
        <name>UDP-alpha-D-glucose</name>
        <dbReference type="ChEBI" id="CHEBI:58885"/>
        <note>ligand shared between dimeric partners</note>
    </ligand>
</feature>
<evidence type="ECO:0000256" key="11">
    <source>
        <dbReference type="ARBA" id="ARBA00023004"/>
    </source>
</evidence>
<protein>
    <recommendedName>
        <fullName evidence="6 18">Galactose-1-phosphate uridylyltransferase</fullName>
        <ecNumber evidence="5 18">2.7.7.12</ecNumber>
    </recommendedName>
</protein>
<dbReference type="OrthoDB" id="418412at2759"/>
<dbReference type="InterPro" id="IPR036265">
    <property type="entry name" value="HIT-like_sf"/>
</dbReference>
<dbReference type="CDD" id="cd00608">
    <property type="entry name" value="GalT"/>
    <property type="match status" value="1"/>
</dbReference>
<proteinExistence type="inferred from homology"/>
<evidence type="ECO:0000256" key="12">
    <source>
        <dbReference type="ARBA" id="ARBA00023144"/>
    </source>
</evidence>
<feature type="binding site" evidence="16">
    <location>
        <position position="56"/>
    </location>
    <ligand>
        <name>Zn(2+)</name>
        <dbReference type="ChEBI" id="CHEBI:29105"/>
    </ligand>
</feature>
<comment type="similarity">
    <text evidence="3 18">Belongs to the galactose-1-phosphate uridylyltransferase type 1 family.</text>
</comment>
<dbReference type="AlphaFoldDB" id="A0A2T7A0N9"/>
<feature type="binding site" evidence="17">
    <location>
        <position position="307"/>
    </location>
    <ligand>
        <name>Fe cation</name>
        <dbReference type="ChEBI" id="CHEBI:24875"/>
    </ligand>
</feature>
<feature type="binding site" evidence="17">
    <location>
        <position position="326"/>
    </location>
    <ligand>
        <name>Fe cation</name>
        <dbReference type="ChEBI" id="CHEBI:24875"/>
    </ligand>
</feature>
<feature type="binding site" description="in other chain" evidence="15">
    <location>
        <position position="179"/>
    </location>
    <ligand>
        <name>UDP-alpha-D-glucose</name>
        <dbReference type="ChEBI" id="CHEBI:58885"/>
        <note>ligand shared between dimeric partners</note>
    </ligand>
</feature>
<evidence type="ECO:0000256" key="17">
    <source>
        <dbReference type="PIRSR" id="PIRSR000808-4"/>
    </source>
</evidence>
<feature type="binding site" evidence="15">
    <location>
        <begin position="29"/>
        <end position="32"/>
    </location>
    <ligand>
        <name>UDP-alpha-D-glucose</name>
        <dbReference type="ChEBI" id="CHEBI:58885"/>
        <note>ligand shared between dimeric partners</note>
    </ligand>
</feature>
<feature type="binding site" evidence="16">
    <location>
        <position position="190"/>
    </location>
    <ligand>
        <name>Zn(2+)</name>
        <dbReference type="ChEBI" id="CHEBI:29105"/>
    </ligand>
</feature>
<evidence type="ECO:0000256" key="15">
    <source>
        <dbReference type="PIRSR" id="PIRSR000808-2"/>
    </source>
</evidence>